<reference evidence="1" key="2">
    <citation type="journal article" date="2015" name="Data Brief">
        <title>Shoot transcriptome of the giant reed, Arundo donax.</title>
        <authorList>
            <person name="Barrero R.A."/>
            <person name="Guerrero F.D."/>
            <person name="Moolhuijzen P."/>
            <person name="Goolsby J.A."/>
            <person name="Tidwell J."/>
            <person name="Bellgard S.E."/>
            <person name="Bellgard M.I."/>
        </authorList>
    </citation>
    <scope>NUCLEOTIDE SEQUENCE</scope>
    <source>
        <tissue evidence="1">Shoot tissue taken approximately 20 cm above the soil surface</tissue>
    </source>
</reference>
<accession>A0A0A9AHV1</accession>
<proteinExistence type="predicted"/>
<dbReference type="AlphaFoldDB" id="A0A0A9AHV1"/>
<reference evidence="1" key="1">
    <citation type="submission" date="2014-09" db="EMBL/GenBank/DDBJ databases">
        <authorList>
            <person name="Magalhaes I.L.F."/>
            <person name="Oliveira U."/>
            <person name="Santos F.R."/>
            <person name="Vidigal T.H.D.A."/>
            <person name="Brescovit A.D."/>
            <person name="Santos A.J."/>
        </authorList>
    </citation>
    <scope>NUCLEOTIDE SEQUENCE</scope>
    <source>
        <tissue evidence="1">Shoot tissue taken approximately 20 cm above the soil surface</tissue>
    </source>
</reference>
<sequence>MISRRFQRMNLFTASPRTSIPSGVLWSSSKVA</sequence>
<dbReference type="EMBL" id="GBRH01246636">
    <property type="protein sequence ID" value="JAD51259.1"/>
    <property type="molecule type" value="Transcribed_RNA"/>
</dbReference>
<evidence type="ECO:0000313" key="1">
    <source>
        <dbReference type="EMBL" id="JAD51259.1"/>
    </source>
</evidence>
<organism evidence="1">
    <name type="scientific">Arundo donax</name>
    <name type="common">Giant reed</name>
    <name type="synonym">Donax arundinaceus</name>
    <dbReference type="NCBI Taxonomy" id="35708"/>
    <lineage>
        <taxon>Eukaryota</taxon>
        <taxon>Viridiplantae</taxon>
        <taxon>Streptophyta</taxon>
        <taxon>Embryophyta</taxon>
        <taxon>Tracheophyta</taxon>
        <taxon>Spermatophyta</taxon>
        <taxon>Magnoliopsida</taxon>
        <taxon>Liliopsida</taxon>
        <taxon>Poales</taxon>
        <taxon>Poaceae</taxon>
        <taxon>PACMAD clade</taxon>
        <taxon>Arundinoideae</taxon>
        <taxon>Arundineae</taxon>
        <taxon>Arundo</taxon>
    </lineage>
</organism>
<name>A0A0A9AHV1_ARUDO</name>
<protein>
    <submittedName>
        <fullName evidence="1">Uncharacterized protein</fullName>
    </submittedName>
</protein>